<dbReference type="InterPro" id="IPR011004">
    <property type="entry name" value="Trimer_LpxA-like_sf"/>
</dbReference>
<keyword evidence="13" id="KW-1185">Reference proteome</keyword>
<keyword evidence="8" id="KW-0198">Cysteine biosynthesis</keyword>
<protein>
    <recommendedName>
        <fullName evidence="4">Serine acetyltransferase</fullName>
        <ecNumber evidence="3">2.3.1.30</ecNumber>
    </recommendedName>
</protein>
<evidence type="ECO:0000313" key="12">
    <source>
        <dbReference type="EMBL" id="RMA82331.1"/>
    </source>
</evidence>
<evidence type="ECO:0000313" key="13">
    <source>
        <dbReference type="Proteomes" id="UP000267187"/>
    </source>
</evidence>
<organism evidence="12 13">
    <name type="scientific">Umboniibacter marinipuniceus</name>
    <dbReference type="NCBI Taxonomy" id="569599"/>
    <lineage>
        <taxon>Bacteria</taxon>
        <taxon>Pseudomonadati</taxon>
        <taxon>Pseudomonadota</taxon>
        <taxon>Gammaproteobacteria</taxon>
        <taxon>Cellvibrionales</taxon>
        <taxon>Cellvibrionaceae</taxon>
        <taxon>Umboniibacter</taxon>
    </lineage>
</organism>
<dbReference type="RefSeq" id="WP_245962580.1">
    <property type="nucleotide sequence ID" value="NZ_REFJ01000001.1"/>
</dbReference>
<dbReference type="AlphaFoldDB" id="A0A3M0AB04"/>
<dbReference type="EC" id="2.3.1.30" evidence="3"/>
<dbReference type="NCBIfam" id="NF041874">
    <property type="entry name" value="EPS_EpsC"/>
    <property type="match status" value="1"/>
</dbReference>
<dbReference type="GO" id="GO:0009001">
    <property type="term" value="F:serine O-acetyltransferase activity"/>
    <property type="evidence" value="ECO:0007669"/>
    <property type="project" value="UniProtKB-EC"/>
</dbReference>
<keyword evidence="6 12" id="KW-0808">Transferase</keyword>
<evidence type="ECO:0000256" key="5">
    <source>
        <dbReference type="ARBA" id="ARBA00022605"/>
    </source>
</evidence>
<gene>
    <name evidence="12" type="ORF">DFR27_0280</name>
</gene>
<dbReference type="PANTHER" id="PTHR42811">
    <property type="entry name" value="SERINE ACETYLTRANSFERASE"/>
    <property type="match status" value="1"/>
</dbReference>
<evidence type="ECO:0000256" key="10">
    <source>
        <dbReference type="ARBA" id="ARBA00049486"/>
    </source>
</evidence>
<evidence type="ECO:0000256" key="8">
    <source>
        <dbReference type="ARBA" id="ARBA00023192"/>
    </source>
</evidence>
<dbReference type="PROSITE" id="PS00101">
    <property type="entry name" value="HEXAPEP_TRANSFERASES"/>
    <property type="match status" value="1"/>
</dbReference>
<evidence type="ECO:0000256" key="2">
    <source>
        <dbReference type="ARBA" id="ARBA00007274"/>
    </source>
</evidence>
<evidence type="ECO:0000256" key="4">
    <source>
        <dbReference type="ARBA" id="ARBA00018522"/>
    </source>
</evidence>
<name>A0A3M0AB04_9GAMM</name>
<evidence type="ECO:0000256" key="6">
    <source>
        <dbReference type="ARBA" id="ARBA00022679"/>
    </source>
</evidence>
<accession>A0A3M0AB04</accession>
<dbReference type="SMART" id="SM00971">
    <property type="entry name" value="SATase_N"/>
    <property type="match status" value="1"/>
</dbReference>
<dbReference type="InterPro" id="IPR005881">
    <property type="entry name" value="Ser_O-AcTrfase"/>
</dbReference>
<dbReference type="Gene3D" id="2.160.10.10">
    <property type="entry name" value="Hexapeptide repeat proteins"/>
    <property type="match status" value="1"/>
</dbReference>
<dbReference type="EMBL" id="REFJ01000001">
    <property type="protein sequence ID" value="RMA82331.1"/>
    <property type="molecule type" value="Genomic_DNA"/>
</dbReference>
<evidence type="ECO:0000256" key="7">
    <source>
        <dbReference type="ARBA" id="ARBA00022737"/>
    </source>
</evidence>
<dbReference type="InterPro" id="IPR045304">
    <property type="entry name" value="LbH_SAT"/>
</dbReference>
<dbReference type="FunFam" id="2.160.10.10:FF:000002">
    <property type="entry name" value="Serine acetyltransferase"/>
    <property type="match status" value="1"/>
</dbReference>
<dbReference type="InterPro" id="IPR042122">
    <property type="entry name" value="Ser_AcTrfase_N_sf"/>
</dbReference>
<dbReference type="Proteomes" id="UP000267187">
    <property type="component" value="Unassembled WGS sequence"/>
</dbReference>
<dbReference type="CDD" id="cd03354">
    <property type="entry name" value="LbH_SAT"/>
    <property type="match status" value="1"/>
</dbReference>
<evidence type="ECO:0000256" key="9">
    <source>
        <dbReference type="ARBA" id="ARBA00023315"/>
    </source>
</evidence>
<sequence length="265" mass="28483">MKAAMAAENVVDSVWAEIQYNADAWASEEPSLASYLHATILKHKTLLSALSYHIASKLDCTALPALAIRELAEEALADQVDCIRLDLAAVHGRDPACDSKATAFLYFKGFLALQSYRVAHYLWVNNRRPMALFFQSQISHRLGVDIHPAAKIGKGVMFDHATGIVIGETAVIEDMVSILHSVTLGGTGKESDDRHPKIRYGVLVGAGAKVLGNIEVGACAQIAAGSVVLRDVEPRTVVAGVPATVRGESTCIEPAQTMDHSFYSN</sequence>
<dbReference type="GO" id="GO:0006535">
    <property type="term" value="P:cysteine biosynthetic process from serine"/>
    <property type="evidence" value="ECO:0007669"/>
    <property type="project" value="InterPro"/>
</dbReference>
<proteinExistence type="inferred from homology"/>
<dbReference type="GO" id="GO:0005737">
    <property type="term" value="C:cytoplasm"/>
    <property type="evidence" value="ECO:0007669"/>
    <property type="project" value="InterPro"/>
</dbReference>
<feature type="domain" description="Serine acetyltransferase N-terminal" evidence="11">
    <location>
        <begin position="14"/>
        <end position="115"/>
    </location>
</feature>
<keyword evidence="9" id="KW-0012">Acyltransferase</keyword>
<dbReference type="InterPro" id="IPR018357">
    <property type="entry name" value="Hexapep_transf_CS"/>
</dbReference>
<dbReference type="Gene3D" id="1.10.3130.10">
    <property type="entry name" value="serine acetyltransferase, domain 1"/>
    <property type="match status" value="1"/>
</dbReference>
<evidence type="ECO:0000256" key="1">
    <source>
        <dbReference type="ARBA" id="ARBA00004876"/>
    </source>
</evidence>
<comment type="catalytic activity">
    <reaction evidence="10">
        <text>L-serine + acetyl-CoA = O-acetyl-L-serine + CoA</text>
        <dbReference type="Rhea" id="RHEA:24560"/>
        <dbReference type="ChEBI" id="CHEBI:33384"/>
        <dbReference type="ChEBI" id="CHEBI:57287"/>
        <dbReference type="ChEBI" id="CHEBI:57288"/>
        <dbReference type="ChEBI" id="CHEBI:58340"/>
        <dbReference type="EC" id="2.3.1.30"/>
    </reaction>
</comment>
<evidence type="ECO:0000259" key="11">
    <source>
        <dbReference type="SMART" id="SM00971"/>
    </source>
</evidence>
<dbReference type="InterPro" id="IPR010493">
    <property type="entry name" value="Ser_AcTrfase_N"/>
</dbReference>
<reference evidence="12 13" key="1">
    <citation type="submission" date="2018-10" db="EMBL/GenBank/DDBJ databases">
        <title>Genomic Encyclopedia of Type Strains, Phase IV (KMG-IV): sequencing the most valuable type-strain genomes for metagenomic binning, comparative biology and taxonomic classification.</title>
        <authorList>
            <person name="Goeker M."/>
        </authorList>
    </citation>
    <scope>NUCLEOTIDE SEQUENCE [LARGE SCALE GENOMIC DNA]</scope>
    <source>
        <strain evidence="12 13">DSM 25080</strain>
    </source>
</reference>
<comment type="pathway">
    <text evidence="1">Amino-acid biosynthesis; L-cysteine biosynthesis; L-cysteine from L-serine: step 1/2.</text>
</comment>
<keyword evidence="5" id="KW-0028">Amino-acid biosynthesis</keyword>
<dbReference type="SUPFAM" id="SSF51161">
    <property type="entry name" value="Trimeric LpxA-like enzymes"/>
    <property type="match status" value="1"/>
</dbReference>
<dbReference type="NCBIfam" id="TIGR01172">
    <property type="entry name" value="cysE"/>
    <property type="match status" value="1"/>
</dbReference>
<dbReference type="InterPro" id="IPR053376">
    <property type="entry name" value="Serine_acetyltransferase"/>
</dbReference>
<evidence type="ECO:0000256" key="3">
    <source>
        <dbReference type="ARBA" id="ARBA00013266"/>
    </source>
</evidence>
<dbReference type="Pfam" id="PF06426">
    <property type="entry name" value="SATase_N"/>
    <property type="match status" value="1"/>
</dbReference>
<comment type="caution">
    <text evidence="12">The sequence shown here is derived from an EMBL/GenBank/DDBJ whole genome shotgun (WGS) entry which is preliminary data.</text>
</comment>
<dbReference type="UniPathway" id="UPA00136">
    <property type="reaction ID" value="UER00199"/>
</dbReference>
<keyword evidence="7" id="KW-0677">Repeat</keyword>
<comment type="similarity">
    <text evidence="2">Belongs to the transferase hexapeptide repeat family.</text>
</comment>